<dbReference type="PANTHER" id="PTHR13947:SF37">
    <property type="entry name" value="LD18367P"/>
    <property type="match status" value="1"/>
</dbReference>
<dbReference type="Pfam" id="PF00583">
    <property type="entry name" value="Acetyltransf_1"/>
    <property type="match status" value="1"/>
</dbReference>
<accession>A0A532V4T3</accession>
<comment type="caution">
    <text evidence="3">The sequence shown here is derived from an EMBL/GenBank/DDBJ whole genome shotgun (WGS) entry which is preliminary data.</text>
</comment>
<protein>
    <recommendedName>
        <fullName evidence="2">N-acetyltransferase domain-containing protein</fullName>
    </recommendedName>
</protein>
<dbReference type="InterPro" id="IPR016181">
    <property type="entry name" value="Acyl_CoA_acyltransferase"/>
</dbReference>
<name>A0A532V4T3_UNCL8</name>
<dbReference type="InterPro" id="IPR000182">
    <property type="entry name" value="GNAT_dom"/>
</dbReference>
<feature type="domain" description="N-acetyltransferase" evidence="2">
    <location>
        <begin position="49"/>
        <end position="203"/>
    </location>
</feature>
<evidence type="ECO:0000259" key="2">
    <source>
        <dbReference type="PROSITE" id="PS51186"/>
    </source>
</evidence>
<keyword evidence="1" id="KW-0808">Transferase</keyword>
<dbReference type="PANTHER" id="PTHR13947">
    <property type="entry name" value="GNAT FAMILY N-ACETYLTRANSFERASE"/>
    <property type="match status" value="1"/>
</dbReference>
<proteinExistence type="predicted"/>
<dbReference type="GO" id="GO:0008080">
    <property type="term" value="F:N-acetyltransferase activity"/>
    <property type="evidence" value="ECO:0007669"/>
    <property type="project" value="InterPro"/>
</dbReference>
<evidence type="ECO:0000313" key="3">
    <source>
        <dbReference type="EMBL" id="TKJ42213.1"/>
    </source>
</evidence>
<dbReference type="SUPFAM" id="SSF55729">
    <property type="entry name" value="Acyl-CoA N-acyltransferases (Nat)"/>
    <property type="match status" value="1"/>
</dbReference>
<gene>
    <name evidence="3" type="ORF">CEE37_00625</name>
</gene>
<reference evidence="3 4" key="1">
    <citation type="submission" date="2017-06" db="EMBL/GenBank/DDBJ databases">
        <title>Novel microbial phyla capable of carbon fixation and sulfur reduction in deep-sea sediments.</title>
        <authorList>
            <person name="Huang J."/>
            <person name="Baker B."/>
            <person name="Wang Y."/>
        </authorList>
    </citation>
    <scope>NUCLEOTIDE SEQUENCE [LARGE SCALE GENOMIC DNA]</scope>
    <source>
        <strain evidence="3">B3_LCP</strain>
    </source>
</reference>
<evidence type="ECO:0000313" key="4">
    <source>
        <dbReference type="Proteomes" id="UP000319619"/>
    </source>
</evidence>
<dbReference type="Proteomes" id="UP000319619">
    <property type="component" value="Unassembled WGS sequence"/>
</dbReference>
<dbReference type="PROSITE" id="PS51186">
    <property type="entry name" value="GNAT"/>
    <property type="match status" value="1"/>
</dbReference>
<dbReference type="CDD" id="cd04301">
    <property type="entry name" value="NAT_SF"/>
    <property type="match status" value="1"/>
</dbReference>
<dbReference type="Gene3D" id="3.40.630.30">
    <property type="match status" value="1"/>
</dbReference>
<sequence>MGASDSNPQYFCPLRDEFINIIEADLLVVSRTAKSDLPTPGDQVAQANMTIRRAFDDEGEDVKEICRYFWNETEFHCFGMVFDVDECVNVLAVVDGEIAGLLSYKKMNDTFCLVVLNVYPEYQGQGVARRLLQEVMEQALKQGCKKIQIATSNDDLPALCLYQKMGFHLAELIPNIVAEHHGEVINGFAGIPVRDEIRMEREL</sequence>
<dbReference type="AlphaFoldDB" id="A0A532V4T3"/>
<dbReference type="EMBL" id="NJBN01000001">
    <property type="protein sequence ID" value="TKJ42213.1"/>
    <property type="molecule type" value="Genomic_DNA"/>
</dbReference>
<evidence type="ECO:0000256" key="1">
    <source>
        <dbReference type="ARBA" id="ARBA00022679"/>
    </source>
</evidence>
<dbReference type="InterPro" id="IPR050769">
    <property type="entry name" value="NAT_camello-type"/>
</dbReference>
<organism evidence="3 4">
    <name type="scientific">candidate division LCP-89 bacterium B3_LCP</name>
    <dbReference type="NCBI Taxonomy" id="2012998"/>
    <lineage>
        <taxon>Bacteria</taxon>
        <taxon>Pseudomonadati</taxon>
        <taxon>Bacteria division LCP-89</taxon>
    </lineage>
</organism>